<feature type="transmembrane region" description="Helical" evidence="6">
    <location>
        <begin position="126"/>
        <end position="142"/>
    </location>
</feature>
<gene>
    <name evidence="8" type="ORF">SAMN05216605_12257</name>
</gene>
<reference evidence="9" key="1">
    <citation type="submission" date="2016-10" db="EMBL/GenBank/DDBJ databases">
        <authorList>
            <person name="Varghese N."/>
            <person name="Submissions S."/>
        </authorList>
    </citation>
    <scope>NUCLEOTIDE SEQUENCE [LARGE SCALE GENOMIC DNA]</scope>
    <source>
        <strain evidence="9">ATCC 700689</strain>
    </source>
</reference>
<keyword evidence="3 6" id="KW-0812">Transmembrane</keyword>
<dbReference type="PANTHER" id="PTHR32322:SF2">
    <property type="entry name" value="EAMA DOMAIN-CONTAINING PROTEIN"/>
    <property type="match status" value="1"/>
</dbReference>
<sequence>MKNIAYLAFALLGLIWGTNFMFMKWAVEWISPAQIVLLRSFFGFLPILIYALATRALSWRHVRYIHHFLVMALLATAIYYYLYAQGTTLLLSSVAGLLSGVIPLFTFGCAFLFLREERLNARMTMGVLLGFVGVLLIARPWATGDAAISVQGVMYMMLGSLSIGCSFVYAKRFLTGLNISAVALCTYQIGLALLILLLVTDKTGMQHITQSPKAMIGVSLGLGLLGTGVAYILYYFIVERLGAVVAASATYIPPVIALLIGIFVAGEPVHALDVVAIAAILGGVFVLQSGRRVAAREVPVKAAAASTV</sequence>
<keyword evidence="9" id="KW-1185">Reference proteome</keyword>
<evidence type="ECO:0000313" key="9">
    <source>
        <dbReference type="Proteomes" id="UP000182894"/>
    </source>
</evidence>
<dbReference type="PANTHER" id="PTHR32322">
    <property type="entry name" value="INNER MEMBRANE TRANSPORTER"/>
    <property type="match status" value="1"/>
</dbReference>
<dbReference type="SUPFAM" id="SSF103481">
    <property type="entry name" value="Multidrug resistance efflux transporter EmrE"/>
    <property type="match status" value="2"/>
</dbReference>
<feature type="transmembrane region" description="Helical" evidence="6">
    <location>
        <begin position="214"/>
        <end position="234"/>
    </location>
</feature>
<evidence type="ECO:0000256" key="4">
    <source>
        <dbReference type="ARBA" id="ARBA00022989"/>
    </source>
</evidence>
<evidence type="ECO:0000256" key="2">
    <source>
        <dbReference type="ARBA" id="ARBA00007362"/>
    </source>
</evidence>
<name>A0A1G8RFN2_9PSED</name>
<feature type="transmembrane region" description="Helical" evidence="6">
    <location>
        <begin position="241"/>
        <end position="263"/>
    </location>
</feature>
<evidence type="ECO:0000256" key="5">
    <source>
        <dbReference type="ARBA" id="ARBA00023136"/>
    </source>
</evidence>
<feature type="transmembrane region" description="Helical" evidence="6">
    <location>
        <begin position="89"/>
        <end position="114"/>
    </location>
</feature>
<feature type="transmembrane region" description="Helical" evidence="6">
    <location>
        <begin position="33"/>
        <end position="52"/>
    </location>
</feature>
<feature type="transmembrane region" description="Helical" evidence="6">
    <location>
        <begin position="148"/>
        <end position="170"/>
    </location>
</feature>
<dbReference type="EMBL" id="FNCO01000022">
    <property type="protein sequence ID" value="SDJ15762.1"/>
    <property type="molecule type" value="Genomic_DNA"/>
</dbReference>
<feature type="domain" description="EamA" evidence="7">
    <location>
        <begin position="152"/>
        <end position="287"/>
    </location>
</feature>
<dbReference type="OrthoDB" id="9810556at2"/>
<dbReference type="AlphaFoldDB" id="A0A1G8RFN2"/>
<evidence type="ECO:0000256" key="1">
    <source>
        <dbReference type="ARBA" id="ARBA00004141"/>
    </source>
</evidence>
<comment type="similarity">
    <text evidence="2">Belongs to the EamA transporter family.</text>
</comment>
<dbReference type="Proteomes" id="UP000182894">
    <property type="component" value="Unassembled WGS sequence"/>
</dbReference>
<accession>A0A1G8RFN2</accession>
<evidence type="ECO:0000256" key="3">
    <source>
        <dbReference type="ARBA" id="ARBA00022692"/>
    </source>
</evidence>
<feature type="transmembrane region" description="Helical" evidence="6">
    <location>
        <begin position="177"/>
        <end position="199"/>
    </location>
</feature>
<dbReference type="InterPro" id="IPR000620">
    <property type="entry name" value="EamA_dom"/>
</dbReference>
<protein>
    <submittedName>
        <fullName evidence="8">EamA domain-containing membrane protein RarD</fullName>
    </submittedName>
</protein>
<dbReference type="RefSeq" id="WP_074758474.1">
    <property type="nucleotide sequence ID" value="NZ_FNCO01000022.1"/>
</dbReference>
<feature type="domain" description="EamA" evidence="7">
    <location>
        <begin position="4"/>
        <end position="138"/>
    </location>
</feature>
<dbReference type="InterPro" id="IPR037185">
    <property type="entry name" value="EmrE-like"/>
</dbReference>
<keyword evidence="5 6" id="KW-0472">Membrane</keyword>
<organism evidence="8 9">
    <name type="scientific">Pseudomonas abietaniphila</name>
    <dbReference type="NCBI Taxonomy" id="89065"/>
    <lineage>
        <taxon>Bacteria</taxon>
        <taxon>Pseudomonadati</taxon>
        <taxon>Pseudomonadota</taxon>
        <taxon>Gammaproteobacteria</taxon>
        <taxon>Pseudomonadales</taxon>
        <taxon>Pseudomonadaceae</taxon>
        <taxon>Pseudomonas</taxon>
    </lineage>
</organism>
<dbReference type="InterPro" id="IPR050638">
    <property type="entry name" value="AA-Vitamin_Transporters"/>
</dbReference>
<proteinExistence type="inferred from homology"/>
<evidence type="ECO:0000256" key="6">
    <source>
        <dbReference type="SAM" id="Phobius"/>
    </source>
</evidence>
<dbReference type="Pfam" id="PF00892">
    <property type="entry name" value="EamA"/>
    <property type="match status" value="2"/>
</dbReference>
<dbReference type="Gene3D" id="1.10.3730.20">
    <property type="match status" value="1"/>
</dbReference>
<feature type="transmembrane region" description="Helical" evidence="6">
    <location>
        <begin position="64"/>
        <end position="83"/>
    </location>
</feature>
<feature type="transmembrane region" description="Helical" evidence="6">
    <location>
        <begin position="269"/>
        <end position="287"/>
    </location>
</feature>
<evidence type="ECO:0000259" key="7">
    <source>
        <dbReference type="Pfam" id="PF00892"/>
    </source>
</evidence>
<comment type="subcellular location">
    <subcellularLocation>
        <location evidence="1">Membrane</location>
        <topology evidence="1">Multi-pass membrane protein</topology>
    </subcellularLocation>
</comment>
<dbReference type="GO" id="GO:0016020">
    <property type="term" value="C:membrane"/>
    <property type="evidence" value="ECO:0007669"/>
    <property type="project" value="UniProtKB-SubCell"/>
</dbReference>
<evidence type="ECO:0000313" key="8">
    <source>
        <dbReference type="EMBL" id="SDJ15762.1"/>
    </source>
</evidence>
<keyword evidence="4 6" id="KW-1133">Transmembrane helix</keyword>